<evidence type="ECO:0000313" key="2">
    <source>
        <dbReference type="EMBL" id="CUS51592.1"/>
    </source>
</evidence>
<dbReference type="PANTHER" id="PTHR43147">
    <property type="entry name" value="PROTEIN TAS"/>
    <property type="match status" value="1"/>
</dbReference>
<dbReference type="SUPFAM" id="SSF55298">
    <property type="entry name" value="YjgF-like"/>
    <property type="match status" value="1"/>
</dbReference>
<dbReference type="CDD" id="cd19101">
    <property type="entry name" value="AKR_unchar"/>
    <property type="match status" value="1"/>
</dbReference>
<protein>
    <submittedName>
        <fullName evidence="2">Aldo/keto reductase family</fullName>
    </submittedName>
</protein>
<dbReference type="Gene3D" id="3.30.1330.40">
    <property type="entry name" value="RutC-like"/>
    <property type="match status" value="1"/>
</dbReference>
<accession>A0A160TQL5</accession>
<name>A0A160TQL5_9ZZZZ</name>
<sequence length="494" mass="55242">MKPERCFLRPNYEISQVITGLWQVADLEKDGSDLDLEAAAENLVEYALEGFDTFDMADHYGSSELISGRAREMLQQRHPHSDRTPKARFHTKWCPKPGDMTPKVVRDAIDERLDRLGVESVDLLQFHWWTYQHPGYLDAIEGLMMAHESGRIANIGLTNFNADHLWVLLGQKIPIVSNQVVVSMLDQRALEEMSDVAMKHDVKLLAYGVLAGGFLSERWLNKPEPSDSELNDWSKMKYKRFIDETGGWENLQSVLRVLKSVSLRYGVSVANVATRWVLDQPAVSAVIIGARLTESQYRQDNLAIFSFVLDEEDRSAIAESMVGTSRLRGDCGDEYREPPFLTASGDLSHHLDSLPSVYQPIAVPGKSDRIQVFSGTKWEKICGHSRAVRIGNRILVSGTTATHGRDEIVCRGDARGQAVYILDKIKAGVTSLGGSLSDIVRTRVYLQNAQDCEAVSLVHGRYFGEVCPANATFEISQLIGDYLVEIEAEAIIEE</sequence>
<organism evidence="2">
    <name type="scientific">hydrothermal vent metagenome</name>
    <dbReference type="NCBI Taxonomy" id="652676"/>
    <lineage>
        <taxon>unclassified sequences</taxon>
        <taxon>metagenomes</taxon>
        <taxon>ecological metagenomes</taxon>
    </lineage>
</organism>
<dbReference type="InterPro" id="IPR006175">
    <property type="entry name" value="YjgF/YER057c/UK114"/>
</dbReference>
<dbReference type="EMBL" id="CZRL01000064">
    <property type="protein sequence ID" value="CUS51592.1"/>
    <property type="molecule type" value="Genomic_DNA"/>
</dbReference>
<gene>
    <name evidence="2" type="ORF">MGWOODY_XGa2367</name>
</gene>
<proteinExistence type="predicted"/>
<evidence type="ECO:0000259" key="1">
    <source>
        <dbReference type="Pfam" id="PF00248"/>
    </source>
</evidence>
<dbReference type="AlphaFoldDB" id="A0A160TQL5"/>
<dbReference type="PANTHER" id="PTHR43147:SF2">
    <property type="entry name" value="NADP-DEPENDENT OXIDOREDUCTASE DOMAIN-CONTAINING PROTEIN"/>
    <property type="match status" value="1"/>
</dbReference>
<dbReference type="Pfam" id="PF00248">
    <property type="entry name" value="Aldo_ket_red"/>
    <property type="match status" value="1"/>
</dbReference>
<dbReference type="InterPro" id="IPR036812">
    <property type="entry name" value="NAD(P)_OxRdtase_dom_sf"/>
</dbReference>
<dbReference type="InterPro" id="IPR035959">
    <property type="entry name" value="RutC-like_sf"/>
</dbReference>
<dbReference type="Pfam" id="PF01042">
    <property type="entry name" value="Ribonuc_L-PSP"/>
    <property type="match status" value="1"/>
</dbReference>
<dbReference type="Gene3D" id="3.20.20.100">
    <property type="entry name" value="NADP-dependent oxidoreductase domain"/>
    <property type="match status" value="1"/>
</dbReference>
<reference evidence="2" key="1">
    <citation type="submission" date="2015-10" db="EMBL/GenBank/DDBJ databases">
        <authorList>
            <person name="Gilbert D.G."/>
        </authorList>
    </citation>
    <scope>NUCLEOTIDE SEQUENCE</scope>
</reference>
<dbReference type="InterPro" id="IPR023210">
    <property type="entry name" value="NADP_OxRdtase_dom"/>
</dbReference>
<feature type="domain" description="NADP-dependent oxidoreductase" evidence="1">
    <location>
        <begin position="18"/>
        <end position="319"/>
    </location>
</feature>
<dbReference type="SUPFAM" id="SSF51430">
    <property type="entry name" value="NAD(P)-linked oxidoreductase"/>
    <property type="match status" value="1"/>
</dbReference>